<dbReference type="InterPro" id="IPR015807">
    <property type="entry name" value="His-tRNA-ligase"/>
</dbReference>
<evidence type="ECO:0000256" key="1">
    <source>
        <dbReference type="ARBA" id="ARBA00008226"/>
    </source>
</evidence>
<dbReference type="Proteomes" id="UP000228533">
    <property type="component" value="Unassembled WGS sequence"/>
</dbReference>
<feature type="domain" description="Aminoacyl-transfer RNA synthetases class-II family profile" evidence="7">
    <location>
        <begin position="1"/>
        <end position="390"/>
    </location>
</feature>
<dbReference type="GO" id="GO:0006427">
    <property type="term" value="P:histidyl-tRNA aminoacylation"/>
    <property type="evidence" value="ECO:0007669"/>
    <property type="project" value="UniProtKB-UniRule"/>
</dbReference>
<evidence type="ECO:0000256" key="6">
    <source>
        <dbReference type="PIRSR" id="PIRSR001549-1"/>
    </source>
</evidence>
<comment type="similarity">
    <text evidence="1 5">Belongs to the class-II aminoacyl-tRNA synthetase family.</text>
</comment>
<keyword evidence="5" id="KW-0963">Cytoplasm</keyword>
<dbReference type="GO" id="GO:0005524">
    <property type="term" value="F:ATP binding"/>
    <property type="evidence" value="ECO:0007669"/>
    <property type="project" value="UniProtKB-UniRule"/>
</dbReference>
<keyword evidence="2 5" id="KW-0547">Nucleotide-binding</keyword>
<keyword evidence="5" id="KW-0067">ATP-binding</keyword>
<dbReference type="PROSITE" id="PS50862">
    <property type="entry name" value="AA_TRNA_LIGASE_II"/>
    <property type="match status" value="1"/>
</dbReference>
<keyword evidence="3 5" id="KW-0030">Aminoacyl-tRNA synthetase</keyword>
<keyword evidence="5" id="KW-0648">Protein biosynthesis</keyword>
<comment type="catalytic activity">
    <reaction evidence="4 5">
        <text>tRNA(His) + L-histidine + ATP = L-histidyl-tRNA(His) + AMP + diphosphate + H(+)</text>
        <dbReference type="Rhea" id="RHEA:17313"/>
        <dbReference type="Rhea" id="RHEA-COMP:9665"/>
        <dbReference type="Rhea" id="RHEA-COMP:9689"/>
        <dbReference type="ChEBI" id="CHEBI:15378"/>
        <dbReference type="ChEBI" id="CHEBI:30616"/>
        <dbReference type="ChEBI" id="CHEBI:33019"/>
        <dbReference type="ChEBI" id="CHEBI:57595"/>
        <dbReference type="ChEBI" id="CHEBI:78442"/>
        <dbReference type="ChEBI" id="CHEBI:78527"/>
        <dbReference type="ChEBI" id="CHEBI:456215"/>
        <dbReference type="EC" id="6.1.1.21"/>
    </reaction>
</comment>
<evidence type="ECO:0000313" key="9">
    <source>
        <dbReference type="Proteomes" id="UP000228533"/>
    </source>
</evidence>
<dbReference type="CDD" id="cd00773">
    <property type="entry name" value="HisRS-like_core"/>
    <property type="match status" value="1"/>
</dbReference>
<sequence length="426" mass="48349">MTLSNQPPKGTSDWFPEELIIRQYIFDVWRRVCRRYGYEEYLTPLVESAEIYRAKSGADVGGKELVTFTDQGGRELSIRPEMTPSVTRMVSQIYDSVSKPIRFFSIANFMRNEKPQRGRNREFWQLNVDLFGSTSLQADTEIATLALDIMLEFNPPAHSFQLGLNHRQIINEVLDLSGVMPGKKQAVARLMDKWEKMGFEDFKSALLDLAVPPNGVDRLAGFLACDSLEYLLSQMPELSDNEGFLATSQLINTLTSLGYGEYIRFQPSVIRGFDYYDGMVFEIFDLHPDNLRALFGGGRYNGLSGIFGKQAFPAVGFAPGDETLRLFLESWEMLENIRVTSRPNISFLPLLSEDLTSEVWQLAKHLRAKGLAVELGLEVVRLGKALEYANKKNCQQLIVLGEEEFKNDIYKIKDMVSGQENEVELL</sequence>
<dbReference type="SUPFAM" id="SSF52954">
    <property type="entry name" value="Class II aaRS ABD-related"/>
    <property type="match status" value="1"/>
</dbReference>
<keyword evidence="5 8" id="KW-0436">Ligase</keyword>
<dbReference type="SUPFAM" id="SSF55681">
    <property type="entry name" value="Class II aaRS and biotin synthetases"/>
    <property type="match status" value="1"/>
</dbReference>
<proteinExistence type="inferred from homology"/>
<evidence type="ECO:0000313" key="8">
    <source>
        <dbReference type="EMBL" id="PIT96393.1"/>
    </source>
</evidence>
<dbReference type="InterPro" id="IPR041715">
    <property type="entry name" value="HisRS-like_core"/>
</dbReference>
<dbReference type="InterPro" id="IPR004154">
    <property type="entry name" value="Anticodon-bd"/>
</dbReference>
<dbReference type="Gene3D" id="3.30.930.10">
    <property type="entry name" value="Bira Bifunctional Protein, Domain 2"/>
    <property type="match status" value="1"/>
</dbReference>
<dbReference type="NCBIfam" id="TIGR00442">
    <property type="entry name" value="hisS"/>
    <property type="match status" value="1"/>
</dbReference>
<dbReference type="Gene3D" id="3.40.50.800">
    <property type="entry name" value="Anticodon-binding domain"/>
    <property type="match status" value="1"/>
</dbReference>
<dbReference type="PANTHER" id="PTHR43707">
    <property type="entry name" value="HISTIDYL-TRNA SYNTHETASE"/>
    <property type="match status" value="1"/>
</dbReference>
<dbReference type="InterPro" id="IPR006195">
    <property type="entry name" value="aa-tRNA-synth_II"/>
</dbReference>
<name>A0A2M6WUB5_9BACT</name>
<gene>
    <name evidence="5 8" type="primary">hisS</name>
    <name evidence="8" type="ORF">COT94_00320</name>
</gene>
<dbReference type="EMBL" id="PFAM01000004">
    <property type="protein sequence ID" value="PIT96393.1"/>
    <property type="molecule type" value="Genomic_DNA"/>
</dbReference>
<dbReference type="InterPro" id="IPR045864">
    <property type="entry name" value="aa-tRNA-synth_II/BPL/LPL"/>
</dbReference>
<dbReference type="GO" id="GO:0005737">
    <property type="term" value="C:cytoplasm"/>
    <property type="evidence" value="ECO:0007669"/>
    <property type="project" value="UniProtKB-SubCell"/>
</dbReference>
<evidence type="ECO:0000256" key="2">
    <source>
        <dbReference type="ARBA" id="ARBA00022741"/>
    </source>
</evidence>
<reference evidence="9" key="1">
    <citation type="submission" date="2017-09" db="EMBL/GenBank/DDBJ databases">
        <title>Depth-based differentiation of microbial function through sediment-hosted aquifers and enrichment of novel symbionts in the deep terrestrial subsurface.</title>
        <authorList>
            <person name="Probst A.J."/>
            <person name="Ladd B."/>
            <person name="Jarett J.K."/>
            <person name="Geller-Mcgrath D.E."/>
            <person name="Sieber C.M.K."/>
            <person name="Emerson J.B."/>
            <person name="Anantharaman K."/>
            <person name="Thomas B.C."/>
            <person name="Malmstrom R."/>
            <person name="Stieglmeier M."/>
            <person name="Klingl A."/>
            <person name="Woyke T."/>
            <person name="Ryan C.M."/>
            <person name="Banfield J.F."/>
        </authorList>
    </citation>
    <scope>NUCLEOTIDE SEQUENCE [LARGE SCALE GENOMIC DNA]</scope>
</reference>
<dbReference type="InterPro" id="IPR036621">
    <property type="entry name" value="Anticodon-bd_dom_sf"/>
</dbReference>
<dbReference type="PANTHER" id="PTHR43707:SF1">
    <property type="entry name" value="HISTIDINE--TRNA LIGASE, MITOCHONDRIAL-RELATED"/>
    <property type="match status" value="1"/>
</dbReference>
<feature type="binding site" evidence="6">
    <location>
        <position position="125"/>
    </location>
    <ligand>
        <name>L-histidine</name>
        <dbReference type="ChEBI" id="CHEBI:57595"/>
    </ligand>
</feature>
<organism evidence="8 9">
    <name type="scientific">Candidatus Falkowbacteria bacterium CG10_big_fil_rev_8_21_14_0_10_37_14</name>
    <dbReference type="NCBI Taxonomy" id="1974561"/>
    <lineage>
        <taxon>Bacteria</taxon>
        <taxon>Candidatus Falkowiibacteriota</taxon>
    </lineage>
</organism>
<feature type="binding site" evidence="6">
    <location>
        <position position="129"/>
    </location>
    <ligand>
        <name>L-histidine</name>
        <dbReference type="ChEBI" id="CHEBI:57595"/>
    </ligand>
</feature>
<dbReference type="EC" id="6.1.1.21" evidence="5"/>
<feature type="binding site" evidence="6">
    <location>
        <begin position="275"/>
        <end position="276"/>
    </location>
    <ligand>
        <name>L-histidine</name>
        <dbReference type="ChEBI" id="CHEBI:57595"/>
    </ligand>
</feature>
<evidence type="ECO:0000256" key="5">
    <source>
        <dbReference type="HAMAP-Rule" id="MF_00127"/>
    </source>
</evidence>
<accession>A0A2M6WUB5</accession>
<dbReference type="AlphaFoldDB" id="A0A2M6WUB5"/>
<comment type="subunit">
    <text evidence="5">Homodimer.</text>
</comment>
<dbReference type="PIRSF" id="PIRSF001549">
    <property type="entry name" value="His-tRNA_synth"/>
    <property type="match status" value="1"/>
</dbReference>
<dbReference type="GO" id="GO:0004821">
    <property type="term" value="F:histidine-tRNA ligase activity"/>
    <property type="evidence" value="ECO:0007669"/>
    <property type="project" value="UniProtKB-UniRule"/>
</dbReference>
<evidence type="ECO:0000259" key="7">
    <source>
        <dbReference type="PROSITE" id="PS50862"/>
    </source>
</evidence>
<dbReference type="HAMAP" id="MF_00127">
    <property type="entry name" value="His_tRNA_synth"/>
    <property type="match status" value="1"/>
</dbReference>
<feature type="binding site" evidence="6">
    <location>
        <position position="111"/>
    </location>
    <ligand>
        <name>L-histidine</name>
        <dbReference type="ChEBI" id="CHEBI:57595"/>
    </ligand>
</feature>
<dbReference type="Pfam" id="PF03129">
    <property type="entry name" value="HGTP_anticodon"/>
    <property type="match status" value="1"/>
</dbReference>
<dbReference type="InterPro" id="IPR004516">
    <property type="entry name" value="HisRS/HisZ"/>
</dbReference>
<feature type="binding site" evidence="6">
    <location>
        <begin position="81"/>
        <end position="83"/>
    </location>
    <ligand>
        <name>L-histidine</name>
        <dbReference type="ChEBI" id="CHEBI:57595"/>
    </ligand>
</feature>
<comment type="subcellular location">
    <subcellularLocation>
        <location evidence="5">Cytoplasm</location>
    </subcellularLocation>
</comment>
<evidence type="ECO:0000256" key="4">
    <source>
        <dbReference type="ARBA" id="ARBA00047639"/>
    </source>
</evidence>
<protein>
    <recommendedName>
        <fullName evidence="5">Histidine--tRNA ligase</fullName>
        <ecNumber evidence="5">6.1.1.21</ecNumber>
    </recommendedName>
    <alternativeName>
        <fullName evidence="5">Histidyl-tRNA synthetase</fullName>
        <shortName evidence="5">HisRS</shortName>
    </alternativeName>
</protein>
<dbReference type="Pfam" id="PF13393">
    <property type="entry name" value="tRNA-synt_His"/>
    <property type="match status" value="1"/>
</dbReference>
<evidence type="ECO:0000256" key="3">
    <source>
        <dbReference type="ARBA" id="ARBA00023146"/>
    </source>
</evidence>
<comment type="caution">
    <text evidence="8">The sequence shown here is derived from an EMBL/GenBank/DDBJ whole genome shotgun (WGS) entry which is preliminary data.</text>
</comment>
<feature type="binding site" evidence="6">
    <location>
        <position position="271"/>
    </location>
    <ligand>
        <name>L-histidine</name>
        <dbReference type="ChEBI" id="CHEBI:57595"/>
    </ligand>
</feature>